<proteinExistence type="predicted"/>
<protein>
    <submittedName>
        <fullName evidence="2">Iron complex transport system substrate-binding protein</fullName>
    </submittedName>
</protein>
<name>A0A1I4YL33_9FLAO</name>
<dbReference type="RefSeq" id="WP_317040945.1">
    <property type="nucleotide sequence ID" value="NZ_FOVL01000003.1"/>
</dbReference>
<dbReference type="AlphaFoldDB" id="A0A1I4YL33"/>
<dbReference type="PROSITE" id="PS50983">
    <property type="entry name" value="FE_B12_PBP"/>
    <property type="match status" value="1"/>
</dbReference>
<organism evidence="2 3">
    <name type="scientific">Salegentibacter flavus</name>
    <dbReference type="NCBI Taxonomy" id="287099"/>
    <lineage>
        <taxon>Bacteria</taxon>
        <taxon>Pseudomonadati</taxon>
        <taxon>Bacteroidota</taxon>
        <taxon>Flavobacteriia</taxon>
        <taxon>Flavobacteriales</taxon>
        <taxon>Flavobacteriaceae</taxon>
        <taxon>Salegentibacter</taxon>
    </lineage>
</organism>
<dbReference type="Gene3D" id="3.40.50.1980">
    <property type="entry name" value="Nitrogenase molybdenum iron protein domain"/>
    <property type="match status" value="2"/>
</dbReference>
<dbReference type="Proteomes" id="UP000199153">
    <property type="component" value="Unassembled WGS sequence"/>
</dbReference>
<dbReference type="STRING" id="287099.SAMN05660413_00825"/>
<dbReference type="InterPro" id="IPR050902">
    <property type="entry name" value="ABC_Transporter_SBP"/>
</dbReference>
<evidence type="ECO:0000313" key="2">
    <source>
        <dbReference type="EMBL" id="SFN38778.1"/>
    </source>
</evidence>
<keyword evidence="3" id="KW-1185">Reference proteome</keyword>
<feature type="domain" description="Fe/B12 periplasmic-binding" evidence="1">
    <location>
        <begin position="119"/>
        <end position="391"/>
    </location>
</feature>
<dbReference type="PANTHER" id="PTHR30535:SF34">
    <property type="entry name" value="MOLYBDATE-BINDING PROTEIN MOLA"/>
    <property type="match status" value="1"/>
</dbReference>
<evidence type="ECO:0000313" key="3">
    <source>
        <dbReference type="Proteomes" id="UP000199153"/>
    </source>
</evidence>
<dbReference type="InterPro" id="IPR002491">
    <property type="entry name" value="ABC_transptr_periplasmic_BD"/>
</dbReference>
<sequence length="405" mass="45978">MPKINIYVCEALKFLNNLTFEVKSVILKYLISLFSLLLLFSCKSEEKNASTIRISESNPVEIKYAKGFSIEEFNGYSIVKVNNPWPGSDLDLTYLLVEENAKIPEDLRYDQKVQIPVEEVVVTSTTHIPALEALKVESKLTGFPGLDYISSEKTRELINSGKIKELGKNENINTEVLIDLQPDVVIGFAIDGNNKTFENIQKTGIPVVFNADWVEENPLGKAEWIKFMAAFFGKTAQASTIFDQIENDYLEAKELAETAENQPDIISGSMYKDQWYMPYGNSWQARFFEEANANYLYKETEGSGSLSLSFENVLEKAQNADFWISSGEVNSYSQLLNESRHYSQFKAVREKKVFSVSLEKGETGGVLYFELGPQRPDLILKDLISIFHPDLLPDYEQVFFKALKD</sequence>
<evidence type="ECO:0000259" key="1">
    <source>
        <dbReference type="PROSITE" id="PS50983"/>
    </source>
</evidence>
<gene>
    <name evidence="2" type="ORF">SAMN05660413_00825</name>
</gene>
<dbReference type="PANTHER" id="PTHR30535">
    <property type="entry name" value="VITAMIN B12-BINDING PROTEIN"/>
    <property type="match status" value="1"/>
</dbReference>
<reference evidence="2 3" key="1">
    <citation type="submission" date="2016-10" db="EMBL/GenBank/DDBJ databases">
        <authorList>
            <person name="de Groot N.N."/>
        </authorList>
    </citation>
    <scope>NUCLEOTIDE SEQUENCE [LARGE SCALE GENOMIC DNA]</scope>
    <source>
        <strain evidence="2 3">DSM 17794</strain>
    </source>
</reference>
<dbReference type="Pfam" id="PF01497">
    <property type="entry name" value="Peripla_BP_2"/>
    <property type="match status" value="1"/>
</dbReference>
<accession>A0A1I4YL33</accession>
<dbReference type="EMBL" id="FOVL01000003">
    <property type="protein sequence ID" value="SFN38778.1"/>
    <property type="molecule type" value="Genomic_DNA"/>
</dbReference>
<dbReference type="GO" id="GO:0071281">
    <property type="term" value="P:cellular response to iron ion"/>
    <property type="evidence" value="ECO:0007669"/>
    <property type="project" value="TreeGrafter"/>
</dbReference>
<dbReference type="SUPFAM" id="SSF53807">
    <property type="entry name" value="Helical backbone' metal receptor"/>
    <property type="match status" value="1"/>
</dbReference>